<proteinExistence type="predicted"/>
<protein>
    <submittedName>
        <fullName evidence="1">Uncharacterized protein</fullName>
    </submittedName>
</protein>
<organism evidence="1">
    <name type="scientific">marine sediment metagenome</name>
    <dbReference type="NCBI Taxonomy" id="412755"/>
    <lineage>
        <taxon>unclassified sequences</taxon>
        <taxon>metagenomes</taxon>
        <taxon>ecological metagenomes</taxon>
    </lineage>
</organism>
<name>X1B1D0_9ZZZZ</name>
<dbReference type="AlphaFoldDB" id="X1B1D0"/>
<feature type="non-terminal residue" evidence="1">
    <location>
        <position position="95"/>
    </location>
</feature>
<sequence length="95" mass="11240">MSVTDMKKITSCLKSFPVKASPQQYERWMKQFMKDWDLERTMWSMYCGWGQPANMISYGARMKVITITQLLGDGEEYLKKHVFPQIKRAEQRAQP</sequence>
<dbReference type="EMBL" id="BART01013257">
    <property type="protein sequence ID" value="GAG89534.1"/>
    <property type="molecule type" value="Genomic_DNA"/>
</dbReference>
<accession>X1B1D0</accession>
<evidence type="ECO:0000313" key="1">
    <source>
        <dbReference type="EMBL" id="GAG89534.1"/>
    </source>
</evidence>
<gene>
    <name evidence="1" type="ORF">S01H4_27218</name>
</gene>
<reference evidence="1" key="1">
    <citation type="journal article" date="2014" name="Front. Microbiol.">
        <title>High frequency of phylogenetically diverse reductive dehalogenase-homologous genes in deep subseafloor sedimentary metagenomes.</title>
        <authorList>
            <person name="Kawai M."/>
            <person name="Futagami T."/>
            <person name="Toyoda A."/>
            <person name="Takaki Y."/>
            <person name="Nishi S."/>
            <person name="Hori S."/>
            <person name="Arai W."/>
            <person name="Tsubouchi T."/>
            <person name="Morono Y."/>
            <person name="Uchiyama I."/>
            <person name="Ito T."/>
            <person name="Fujiyama A."/>
            <person name="Inagaki F."/>
            <person name="Takami H."/>
        </authorList>
    </citation>
    <scope>NUCLEOTIDE SEQUENCE</scope>
    <source>
        <strain evidence="1">Expedition CK06-06</strain>
    </source>
</reference>
<comment type="caution">
    <text evidence="1">The sequence shown here is derived from an EMBL/GenBank/DDBJ whole genome shotgun (WGS) entry which is preliminary data.</text>
</comment>